<dbReference type="InterPro" id="IPR013830">
    <property type="entry name" value="SGNH_hydro"/>
</dbReference>
<dbReference type="Pfam" id="PF17996">
    <property type="entry name" value="CE2_N"/>
    <property type="match status" value="1"/>
</dbReference>
<reference evidence="4" key="1">
    <citation type="journal article" date="2021" name="Nat. Commun.">
        <title>Genetic determinants of endophytism in the Arabidopsis root mycobiome.</title>
        <authorList>
            <person name="Mesny F."/>
            <person name="Miyauchi S."/>
            <person name="Thiergart T."/>
            <person name="Pickel B."/>
            <person name="Atanasova L."/>
            <person name="Karlsson M."/>
            <person name="Huettel B."/>
            <person name="Barry K.W."/>
            <person name="Haridas S."/>
            <person name="Chen C."/>
            <person name="Bauer D."/>
            <person name="Andreopoulos W."/>
            <person name="Pangilinan J."/>
            <person name="LaButti K."/>
            <person name="Riley R."/>
            <person name="Lipzen A."/>
            <person name="Clum A."/>
            <person name="Drula E."/>
            <person name="Henrissat B."/>
            <person name="Kohler A."/>
            <person name="Grigoriev I.V."/>
            <person name="Martin F.M."/>
            <person name="Hacquard S."/>
        </authorList>
    </citation>
    <scope>NUCLEOTIDE SEQUENCE</scope>
    <source>
        <strain evidence="4">MPI-SDFR-AT-0120</strain>
    </source>
</reference>
<comment type="caution">
    <text evidence="4">The sequence shown here is derived from an EMBL/GenBank/DDBJ whole genome shotgun (WGS) entry which is preliminary data.</text>
</comment>
<dbReference type="Gene3D" id="2.60.120.260">
    <property type="entry name" value="Galactose-binding domain-like"/>
    <property type="match status" value="1"/>
</dbReference>
<dbReference type="InterPro" id="IPR040794">
    <property type="entry name" value="CE2_N"/>
</dbReference>
<dbReference type="PANTHER" id="PTHR37834:SF2">
    <property type="entry name" value="ESTERASE, SGNH HYDROLASE-TYPE"/>
    <property type="match status" value="1"/>
</dbReference>
<dbReference type="GO" id="GO:0052689">
    <property type="term" value="F:carboxylic ester hydrolase activity"/>
    <property type="evidence" value="ECO:0007669"/>
    <property type="project" value="InterPro"/>
</dbReference>
<keyword evidence="1" id="KW-0732">Signal</keyword>
<dbReference type="OrthoDB" id="426133at2759"/>
<feature type="signal peptide" evidence="1">
    <location>
        <begin position="1"/>
        <end position="19"/>
    </location>
</feature>
<protein>
    <submittedName>
        <fullName evidence="4">Uncharacterized protein</fullName>
    </submittedName>
</protein>
<organism evidence="4 5">
    <name type="scientific">Paraphoma chrysanthemicola</name>
    <dbReference type="NCBI Taxonomy" id="798071"/>
    <lineage>
        <taxon>Eukaryota</taxon>
        <taxon>Fungi</taxon>
        <taxon>Dikarya</taxon>
        <taxon>Ascomycota</taxon>
        <taxon>Pezizomycotina</taxon>
        <taxon>Dothideomycetes</taxon>
        <taxon>Pleosporomycetidae</taxon>
        <taxon>Pleosporales</taxon>
        <taxon>Pleosporineae</taxon>
        <taxon>Phaeosphaeriaceae</taxon>
        <taxon>Paraphoma</taxon>
    </lineage>
</organism>
<keyword evidence="5" id="KW-1185">Reference proteome</keyword>
<dbReference type="CDD" id="cd01831">
    <property type="entry name" value="Endoglucanase_E_like"/>
    <property type="match status" value="1"/>
</dbReference>
<dbReference type="Pfam" id="PF13472">
    <property type="entry name" value="Lipase_GDSL_2"/>
    <property type="match status" value="1"/>
</dbReference>
<accession>A0A8K0VZH8</accession>
<dbReference type="AlphaFoldDB" id="A0A8K0VZH8"/>
<dbReference type="Gene3D" id="3.40.50.1110">
    <property type="entry name" value="SGNH hydrolase"/>
    <property type="match status" value="1"/>
</dbReference>
<dbReference type="SUPFAM" id="SSF52266">
    <property type="entry name" value="SGNH hydrolase"/>
    <property type="match status" value="1"/>
</dbReference>
<evidence type="ECO:0000259" key="2">
    <source>
        <dbReference type="Pfam" id="PF13472"/>
    </source>
</evidence>
<evidence type="ECO:0000256" key="1">
    <source>
        <dbReference type="SAM" id="SignalP"/>
    </source>
</evidence>
<dbReference type="EMBL" id="JAGMVJ010000007">
    <property type="protein sequence ID" value="KAH7088792.1"/>
    <property type="molecule type" value="Genomic_DNA"/>
</dbReference>
<gene>
    <name evidence="4" type="ORF">FB567DRAFT_318280</name>
</gene>
<dbReference type="InterPro" id="IPR036514">
    <property type="entry name" value="SGNH_hydro_sf"/>
</dbReference>
<dbReference type="PANTHER" id="PTHR37834">
    <property type="entry name" value="GDSL-LIKE LIPASE/ACYLHYDROLASE DOMAIN PROTEIN (AFU_ORTHOLOGUE AFUA_2G00620)"/>
    <property type="match status" value="1"/>
</dbReference>
<dbReference type="InterPro" id="IPR037461">
    <property type="entry name" value="CtCE2-like_dom"/>
</dbReference>
<evidence type="ECO:0000259" key="3">
    <source>
        <dbReference type="Pfam" id="PF17996"/>
    </source>
</evidence>
<feature type="domain" description="Carbohydrate esterase 2 N-terminal" evidence="3">
    <location>
        <begin position="22"/>
        <end position="115"/>
    </location>
</feature>
<name>A0A8K0VZH8_9PLEO</name>
<sequence>MLSRNVLLSLLAVLGPAEALRYLGRVNPATKELTWSNTGVSFTFTGSSATIGFEGLSGSNSAELVVDGKSTYIPNLTGSSISTPANLSRGKHTVAFRKSSEALFGSIFIGNVTTDGKFGADVAPSKRKIEVIGDSITSAYGIGAALPCTNTAALEVISEGYSVRTANALKADLSIISWSGIGVLRNYDSGGTDTSPIMPERYTKYGANDASGSYTFPKADAPNAVVIGLGTNDFGHNTRPILTATEYTAAIVKFVKQIQAGYKTKPTFFLLTSPMMNDGYPSAEEAQHTTQFNALNEAAKQLNGTASAHVVDWPPQGSDLGCDYHPTPNTNAIGAEKLTAAIKTVLKW</sequence>
<evidence type="ECO:0000313" key="4">
    <source>
        <dbReference type="EMBL" id="KAH7088792.1"/>
    </source>
</evidence>
<feature type="domain" description="SGNH hydrolase-type esterase" evidence="2">
    <location>
        <begin position="131"/>
        <end position="330"/>
    </location>
</feature>
<proteinExistence type="predicted"/>
<dbReference type="Proteomes" id="UP000813461">
    <property type="component" value="Unassembled WGS sequence"/>
</dbReference>
<feature type="chain" id="PRO_5035475065" evidence="1">
    <location>
        <begin position="20"/>
        <end position="348"/>
    </location>
</feature>
<evidence type="ECO:0000313" key="5">
    <source>
        <dbReference type="Proteomes" id="UP000813461"/>
    </source>
</evidence>
<dbReference type="InterPro" id="IPR052762">
    <property type="entry name" value="PCW_deacetylase/CE"/>
</dbReference>